<evidence type="ECO:0000313" key="2">
    <source>
        <dbReference type="EMBL" id="MFE5980005.1"/>
    </source>
</evidence>
<feature type="transmembrane region" description="Helical" evidence="1">
    <location>
        <begin position="146"/>
        <end position="167"/>
    </location>
</feature>
<evidence type="ECO:0000256" key="1">
    <source>
        <dbReference type="SAM" id="Phobius"/>
    </source>
</evidence>
<keyword evidence="3" id="KW-1185">Reference proteome</keyword>
<accession>A0ABW6ISZ2</accession>
<reference evidence="2 3" key="1">
    <citation type="submission" date="2024-09" db="EMBL/GenBank/DDBJ databases">
        <title>The Natural Products Discovery Center: Release of the First 8490 Sequenced Strains for Exploring Actinobacteria Biosynthetic Diversity.</title>
        <authorList>
            <person name="Kalkreuter E."/>
            <person name="Kautsar S.A."/>
            <person name="Yang D."/>
            <person name="Bader C.D."/>
            <person name="Teijaro C.N."/>
            <person name="Fluegel L."/>
            <person name="Davis C.M."/>
            <person name="Simpson J.R."/>
            <person name="Lauterbach L."/>
            <person name="Steele A.D."/>
            <person name="Gui C."/>
            <person name="Meng S."/>
            <person name="Li G."/>
            <person name="Viehrig K."/>
            <person name="Ye F."/>
            <person name="Su P."/>
            <person name="Kiefer A.F."/>
            <person name="Nichols A."/>
            <person name="Cepeda A.J."/>
            <person name="Yan W."/>
            <person name="Fan B."/>
            <person name="Jiang Y."/>
            <person name="Adhikari A."/>
            <person name="Zheng C.-J."/>
            <person name="Schuster L."/>
            <person name="Cowan T.M."/>
            <person name="Smanski M.J."/>
            <person name="Chevrette M.G."/>
            <person name="De Carvalho L.P.S."/>
            <person name="Shen B."/>
        </authorList>
    </citation>
    <scope>NUCLEOTIDE SEQUENCE [LARGE SCALE GENOMIC DNA]</scope>
    <source>
        <strain evidence="2 3">NPDC056472</strain>
    </source>
</reference>
<evidence type="ECO:0008006" key="4">
    <source>
        <dbReference type="Google" id="ProtNLM"/>
    </source>
</evidence>
<dbReference type="EMBL" id="JBHTRV010000006">
    <property type="protein sequence ID" value="MFE5980005.1"/>
    <property type="molecule type" value="Genomic_DNA"/>
</dbReference>
<dbReference type="Proteomes" id="UP001600424">
    <property type="component" value="Unassembled WGS sequence"/>
</dbReference>
<sequence>MSIMSPIPALRGPEGTGLRVEGEALLLRTAQEEVHIPLMAVGRVRAEGRAVAVELAALAGATPAVYRLEEVDGAAAAAFADAVNGALPERSEPVDGITYISGNRLTDQHAVRLFRRLKRGALHGLLVIAALCVLVCVTGHPVALIAIIPTGLFGLLFLILGAGGAYPPYEEWYLRKRGVTVAADRVSGEPGTYVYVDPMGLHRTVRKFAPSWTIDVAYDPQDPGRVVVLRTRAMWWLDVTLASAGLLIGFLGAAGAVTATVLALLGVGGF</sequence>
<protein>
    <recommendedName>
        <fullName evidence="4">DUF2207 domain-containing protein</fullName>
    </recommendedName>
</protein>
<feature type="transmembrane region" description="Helical" evidence="1">
    <location>
        <begin position="235"/>
        <end position="265"/>
    </location>
</feature>
<keyword evidence="1" id="KW-1133">Transmembrane helix</keyword>
<keyword evidence="1" id="KW-0812">Transmembrane</keyword>
<evidence type="ECO:0000313" key="3">
    <source>
        <dbReference type="Proteomes" id="UP001600424"/>
    </source>
</evidence>
<keyword evidence="1" id="KW-0472">Membrane</keyword>
<comment type="caution">
    <text evidence="2">The sequence shown here is derived from an EMBL/GenBank/DDBJ whole genome shotgun (WGS) entry which is preliminary data.</text>
</comment>
<name>A0ABW6ISZ2_STRWE</name>
<feature type="transmembrane region" description="Helical" evidence="1">
    <location>
        <begin position="121"/>
        <end position="140"/>
    </location>
</feature>
<gene>
    <name evidence="2" type="ORF">ACFQ63_09860</name>
</gene>
<dbReference type="RefSeq" id="WP_386256361.1">
    <property type="nucleotide sequence ID" value="NZ_JBHTRV010000006.1"/>
</dbReference>
<organism evidence="2 3">
    <name type="scientific">Streptomyces wedmorensis</name>
    <dbReference type="NCBI Taxonomy" id="43759"/>
    <lineage>
        <taxon>Bacteria</taxon>
        <taxon>Bacillati</taxon>
        <taxon>Actinomycetota</taxon>
        <taxon>Actinomycetes</taxon>
        <taxon>Kitasatosporales</taxon>
        <taxon>Streptomycetaceae</taxon>
        <taxon>Streptomyces</taxon>
    </lineage>
</organism>
<proteinExistence type="predicted"/>